<keyword evidence="2" id="KW-1185">Reference proteome</keyword>
<evidence type="ECO:0000313" key="2">
    <source>
        <dbReference type="Proteomes" id="UP000003822"/>
    </source>
</evidence>
<accession>G9PCN8</accession>
<dbReference type="InterPro" id="IPR023137">
    <property type="entry name" value="BrxA_sf"/>
</dbReference>
<dbReference type="AlphaFoldDB" id="G9PCN8"/>
<comment type="caution">
    <text evidence="1">The sequence shown here is derived from an EMBL/GenBank/DDBJ whole genome shotgun (WGS) entry which is preliminary data.</text>
</comment>
<evidence type="ECO:0000313" key="1">
    <source>
        <dbReference type="EMBL" id="EHM89502.1"/>
    </source>
</evidence>
<dbReference type="Proteomes" id="UP000003822">
    <property type="component" value="Unassembled WGS sequence"/>
</dbReference>
<dbReference type="HOGENOM" id="CLU_2581791_0_0_11"/>
<dbReference type="STRING" id="435830.HMPREF0045_00167"/>
<sequence>MLDRSISSTITVGGATNAGTFEAAELMVAGMNAREASGVLFEQNLVVADSESTRRRLATATTKHLSFLEDDALRFVANRD</sequence>
<protein>
    <submittedName>
        <fullName evidence="1">Uncharacterized protein</fullName>
    </submittedName>
</protein>
<dbReference type="RefSeq" id="WP_005984596.1">
    <property type="nucleotide sequence ID" value="NZ_JH470338.1"/>
</dbReference>
<dbReference type="Gene3D" id="1.10.3540.10">
    <property type="entry name" value="uncharacterized protein from magnetospirillum magneticum domain"/>
    <property type="match status" value="1"/>
</dbReference>
<name>G9PCN8_9ACTO</name>
<reference evidence="1 2" key="1">
    <citation type="submission" date="2011-10" db="EMBL/GenBank/DDBJ databases">
        <title>The Genome Sequence of Actinomyces graevenitzii C83.</title>
        <authorList>
            <consortium name="The Broad Institute Genome Sequencing Platform"/>
            <consortium name="The Broad Institute Genome Sequencing Center for Infectious Disease"/>
            <person name="Earl A."/>
            <person name="Ward D."/>
            <person name="Feldgarden M."/>
            <person name="Gevers D."/>
            <person name="Sibley C.D."/>
            <person name="Field T.R."/>
            <person name="Grinwis M."/>
            <person name="Eshaghurshan C.S."/>
            <person name="Surette M.G."/>
            <person name="Young S.K."/>
            <person name="Zeng Q."/>
            <person name="Gargeya S."/>
            <person name="Fitzgerald M."/>
            <person name="Haas B."/>
            <person name="Abouelleil A."/>
            <person name="Alvarado L."/>
            <person name="Arachchi H.M."/>
            <person name="Berlin A."/>
            <person name="Brown A."/>
            <person name="Chapman S.B."/>
            <person name="Chen Z."/>
            <person name="Dunbar C."/>
            <person name="Freedman E."/>
            <person name="Gearin G."/>
            <person name="Goldberg J."/>
            <person name="Griggs A."/>
            <person name="Gujja S."/>
            <person name="Heiman D."/>
            <person name="Howarth C."/>
            <person name="Larson L."/>
            <person name="Lui A."/>
            <person name="MacDonald P.J.P."/>
            <person name="Montmayeur A."/>
            <person name="Murphy C."/>
            <person name="Neiman D."/>
            <person name="Pearson M."/>
            <person name="Priest M."/>
            <person name="Roberts A."/>
            <person name="Saif S."/>
            <person name="Shea T."/>
            <person name="Shenoy N."/>
            <person name="Sisk P."/>
            <person name="Stolte C."/>
            <person name="Sykes S."/>
            <person name="Wortman J."/>
            <person name="Nusbaum C."/>
            <person name="Birren B."/>
        </authorList>
    </citation>
    <scope>NUCLEOTIDE SEQUENCE [LARGE SCALE GENOMIC DNA]</scope>
    <source>
        <strain evidence="1 2">C83</strain>
    </source>
</reference>
<dbReference type="EMBL" id="ACRN01000001">
    <property type="protein sequence ID" value="EHM89502.1"/>
    <property type="molecule type" value="Genomic_DNA"/>
</dbReference>
<organism evidence="1 2">
    <name type="scientific">Actinomyces graevenitzii C83</name>
    <dbReference type="NCBI Taxonomy" id="435830"/>
    <lineage>
        <taxon>Bacteria</taxon>
        <taxon>Bacillati</taxon>
        <taxon>Actinomycetota</taxon>
        <taxon>Actinomycetes</taxon>
        <taxon>Actinomycetales</taxon>
        <taxon>Actinomycetaceae</taxon>
        <taxon>Actinomyces</taxon>
    </lineage>
</organism>
<proteinExistence type="predicted"/>
<gene>
    <name evidence="1" type="ORF">HMPREF0045_00167</name>
</gene>